<gene>
    <name evidence="2" type="ORF">F8S09_16455</name>
</gene>
<evidence type="ECO:0000256" key="1">
    <source>
        <dbReference type="SAM" id="Coils"/>
    </source>
</evidence>
<feature type="coiled-coil region" evidence="1">
    <location>
        <begin position="7"/>
        <end position="34"/>
    </location>
</feature>
<name>A0A7X1NZN7_9DEIO</name>
<evidence type="ECO:0000313" key="3">
    <source>
        <dbReference type="Proteomes" id="UP000484842"/>
    </source>
</evidence>
<reference evidence="2 3" key="1">
    <citation type="submission" date="2019-10" db="EMBL/GenBank/DDBJ databases">
        <title>Deinococcus sp. isolated from soil.</title>
        <authorList>
            <person name="Li Y."/>
            <person name="Wang J."/>
        </authorList>
    </citation>
    <scope>NUCLEOTIDE SEQUENCE [LARGE SCALE GENOMIC DNA]</scope>
    <source>
        <strain evidence="2 3">SDU3-2</strain>
    </source>
</reference>
<keyword evidence="3" id="KW-1185">Reference proteome</keyword>
<dbReference type="EMBL" id="WBSL01000018">
    <property type="protein sequence ID" value="MPY68249.1"/>
    <property type="molecule type" value="Genomic_DNA"/>
</dbReference>
<accession>A0A7X1NZN7</accession>
<dbReference type="Proteomes" id="UP000484842">
    <property type="component" value="Unassembled WGS sequence"/>
</dbReference>
<keyword evidence="1" id="KW-0175">Coiled coil</keyword>
<proteinExistence type="predicted"/>
<dbReference type="RefSeq" id="WP_152872555.1">
    <property type="nucleotide sequence ID" value="NZ_WBSL01000018.1"/>
</dbReference>
<comment type="caution">
    <text evidence="2">The sequence shown here is derived from an EMBL/GenBank/DDBJ whole genome shotgun (WGS) entry which is preliminary data.</text>
</comment>
<evidence type="ECO:0000313" key="2">
    <source>
        <dbReference type="EMBL" id="MPY68249.1"/>
    </source>
</evidence>
<protein>
    <submittedName>
        <fullName evidence="2">Uncharacterized protein</fullName>
    </submittedName>
</protein>
<organism evidence="2 3">
    <name type="scientific">Deinococcus terrestris</name>
    <dbReference type="NCBI Taxonomy" id="2651870"/>
    <lineage>
        <taxon>Bacteria</taxon>
        <taxon>Thermotogati</taxon>
        <taxon>Deinococcota</taxon>
        <taxon>Deinococci</taxon>
        <taxon>Deinococcales</taxon>
        <taxon>Deinococcaceae</taxon>
        <taxon>Deinococcus</taxon>
    </lineage>
</organism>
<dbReference type="AlphaFoldDB" id="A0A7X1NZN7"/>
<sequence length="119" mass="13424">MTTQTRTPELEAEAERMRERRRHLARNIRQARSLARQIPANPAGPDFLRPYRRVTIEQGYLYPNPDRAAACQEHADRARESYEMLRAAAGAEDGLAAPMLEAVKAAADLYAALARTARY</sequence>